<feature type="signal peptide" evidence="12">
    <location>
        <begin position="1"/>
        <end position="27"/>
    </location>
</feature>
<dbReference type="PANTHER" id="PTHR45630:SF11">
    <property type="entry name" value="CATION-TRANSPORTING P-TYPE ATPASE N-TERMINAL DOMAIN-CONTAINING PROTEIN"/>
    <property type="match status" value="1"/>
</dbReference>
<name>A0A1R0H1M3_9FUNG</name>
<comment type="subcellular location">
    <subcellularLocation>
        <location evidence="1">Membrane</location>
        <topology evidence="1">Multi-pass membrane protein</topology>
    </subcellularLocation>
</comment>
<feature type="domain" description="P-type ATPase A" evidence="13">
    <location>
        <begin position="550"/>
        <end position="635"/>
    </location>
</feature>
<protein>
    <submittedName>
        <fullName evidence="14">Putative cation-transporting ATPase 13A4</fullName>
    </submittedName>
</protein>
<feature type="transmembrane region" description="Helical" evidence="11">
    <location>
        <begin position="483"/>
        <end position="505"/>
    </location>
</feature>
<dbReference type="InterPro" id="IPR006544">
    <property type="entry name" value="P-type_TPase_V"/>
</dbReference>
<dbReference type="Pfam" id="PF00122">
    <property type="entry name" value="E1-E2_ATPase"/>
    <property type="match status" value="1"/>
</dbReference>
<keyword evidence="9 11" id="KW-0472">Membrane</keyword>
<evidence type="ECO:0000256" key="9">
    <source>
        <dbReference type="ARBA" id="ARBA00023136"/>
    </source>
</evidence>
<dbReference type="Proteomes" id="UP000187455">
    <property type="component" value="Unassembled WGS sequence"/>
</dbReference>
<organism evidence="14 15">
    <name type="scientific">Smittium mucronatum</name>
    <dbReference type="NCBI Taxonomy" id="133383"/>
    <lineage>
        <taxon>Eukaryota</taxon>
        <taxon>Fungi</taxon>
        <taxon>Fungi incertae sedis</taxon>
        <taxon>Zoopagomycota</taxon>
        <taxon>Kickxellomycotina</taxon>
        <taxon>Harpellomycetes</taxon>
        <taxon>Harpellales</taxon>
        <taxon>Legeriomycetaceae</taxon>
        <taxon>Smittium</taxon>
    </lineage>
</organism>
<dbReference type="GO" id="GO:0019829">
    <property type="term" value="F:ATPase-coupled monoatomic cation transmembrane transporter activity"/>
    <property type="evidence" value="ECO:0007669"/>
    <property type="project" value="TreeGrafter"/>
</dbReference>
<feature type="transmembrane region" description="Helical" evidence="11">
    <location>
        <begin position="511"/>
        <end position="531"/>
    </location>
</feature>
<keyword evidence="15" id="KW-1185">Reference proteome</keyword>
<dbReference type="SFLD" id="SFLDF00027">
    <property type="entry name" value="p-type_atpase"/>
    <property type="match status" value="1"/>
</dbReference>
<dbReference type="InterPro" id="IPR044492">
    <property type="entry name" value="P_typ_ATPase_HD_dom"/>
</dbReference>
<dbReference type="PANTHER" id="PTHR45630">
    <property type="entry name" value="CATION-TRANSPORTING ATPASE-RELATED"/>
    <property type="match status" value="1"/>
</dbReference>
<dbReference type="GO" id="GO:0046872">
    <property type="term" value="F:metal ion binding"/>
    <property type="evidence" value="ECO:0007669"/>
    <property type="project" value="UniProtKB-KW"/>
</dbReference>
<evidence type="ECO:0000256" key="12">
    <source>
        <dbReference type="SAM" id="SignalP"/>
    </source>
</evidence>
<evidence type="ECO:0000256" key="2">
    <source>
        <dbReference type="ARBA" id="ARBA00022692"/>
    </source>
</evidence>
<feature type="transmembrane region" description="Helical" evidence="11">
    <location>
        <begin position="1221"/>
        <end position="1240"/>
    </location>
</feature>
<keyword evidence="7" id="KW-1278">Translocase</keyword>
<feature type="compositionally biased region" description="Basic and acidic residues" evidence="10">
    <location>
        <begin position="230"/>
        <end position="239"/>
    </location>
</feature>
<dbReference type="EMBL" id="LSSL01001102">
    <property type="protein sequence ID" value="OLY83043.1"/>
    <property type="molecule type" value="Genomic_DNA"/>
</dbReference>
<evidence type="ECO:0000256" key="6">
    <source>
        <dbReference type="ARBA" id="ARBA00022842"/>
    </source>
</evidence>
<dbReference type="Gene3D" id="2.70.150.10">
    <property type="entry name" value="Calcium-transporting ATPase, cytoplasmic transduction domain A"/>
    <property type="match status" value="1"/>
</dbReference>
<feature type="transmembrane region" description="Helical" evidence="11">
    <location>
        <begin position="684"/>
        <end position="704"/>
    </location>
</feature>
<gene>
    <name evidence="14" type="ORF">AYI68_g2827</name>
</gene>
<dbReference type="SFLD" id="SFLDS00003">
    <property type="entry name" value="Haloacid_Dehalogenase"/>
    <property type="match status" value="1"/>
</dbReference>
<dbReference type="SUPFAM" id="SSF81665">
    <property type="entry name" value="Calcium ATPase, transmembrane domain M"/>
    <property type="match status" value="1"/>
</dbReference>
<keyword evidence="2 11" id="KW-0812">Transmembrane</keyword>
<feature type="transmembrane region" description="Helical" evidence="11">
    <location>
        <begin position="328"/>
        <end position="347"/>
    </location>
</feature>
<evidence type="ECO:0000313" key="14">
    <source>
        <dbReference type="EMBL" id="OLY83043.1"/>
    </source>
</evidence>
<dbReference type="InterPro" id="IPR023298">
    <property type="entry name" value="ATPase_P-typ_TM_dom_sf"/>
</dbReference>
<dbReference type="PROSITE" id="PS00154">
    <property type="entry name" value="ATPASE_E1_E2"/>
    <property type="match status" value="1"/>
</dbReference>
<evidence type="ECO:0000256" key="11">
    <source>
        <dbReference type="SAM" id="Phobius"/>
    </source>
</evidence>
<dbReference type="InterPro" id="IPR023214">
    <property type="entry name" value="HAD_sf"/>
</dbReference>
<dbReference type="InterPro" id="IPR018303">
    <property type="entry name" value="ATPase_P-typ_P_site"/>
</dbReference>
<evidence type="ECO:0000256" key="8">
    <source>
        <dbReference type="ARBA" id="ARBA00022989"/>
    </source>
</evidence>
<evidence type="ECO:0000313" key="15">
    <source>
        <dbReference type="Proteomes" id="UP000187455"/>
    </source>
</evidence>
<dbReference type="InterPro" id="IPR023299">
    <property type="entry name" value="ATPase_P-typ_cyto_dom_N"/>
</dbReference>
<dbReference type="STRING" id="133383.A0A1R0H1M3"/>
<dbReference type="PRINTS" id="PR00119">
    <property type="entry name" value="CATATPASE"/>
</dbReference>
<dbReference type="GO" id="GO:0140358">
    <property type="term" value="F:P-type transmembrane transporter activity"/>
    <property type="evidence" value="ECO:0007669"/>
    <property type="project" value="InterPro"/>
</dbReference>
<feature type="chain" id="PRO_5012909627" evidence="12">
    <location>
        <begin position="28"/>
        <end position="1454"/>
    </location>
</feature>
<proteinExistence type="predicted"/>
<dbReference type="SUPFAM" id="SSF56784">
    <property type="entry name" value="HAD-like"/>
    <property type="match status" value="1"/>
</dbReference>
<dbReference type="InterPro" id="IPR036412">
    <property type="entry name" value="HAD-like_sf"/>
</dbReference>
<feature type="transmembrane region" description="Helical" evidence="11">
    <location>
        <begin position="1412"/>
        <end position="1434"/>
    </location>
</feature>
<feature type="transmembrane region" description="Helical" evidence="11">
    <location>
        <begin position="1341"/>
        <end position="1362"/>
    </location>
</feature>
<dbReference type="GO" id="GO:0016020">
    <property type="term" value="C:membrane"/>
    <property type="evidence" value="ECO:0007669"/>
    <property type="project" value="UniProtKB-SubCell"/>
</dbReference>
<dbReference type="SUPFAM" id="SSF81653">
    <property type="entry name" value="Calcium ATPase, transduction domain A"/>
    <property type="match status" value="1"/>
</dbReference>
<keyword evidence="5" id="KW-0067">ATP-binding</keyword>
<feature type="transmembrane region" description="Helical" evidence="11">
    <location>
        <begin position="182"/>
        <end position="203"/>
    </location>
</feature>
<evidence type="ECO:0000256" key="1">
    <source>
        <dbReference type="ARBA" id="ARBA00004141"/>
    </source>
</evidence>
<evidence type="ECO:0000256" key="10">
    <source>
        <dbReference type="SAM" id="MobiDB-lite"/>
    </source>
</evidence>
<dbReference type="OrthoDB" id="48943at2759"/>
<keyword evidence="12" id="KW-0732">Signal</keyword>
<dbReference type="SFLD" id="SFLDG00002">
    <property type="entry name" value="C1.7:_P-type_atpase_like"/>
    <property type="match status" value="1"/>
</dbReference>
<evidence type="ECO:0000256" key="5">
    <source>
        <dbReference type="ARBA" id="ARBA00022840"/>
    </source>
</evidence>
<feature type="transmembrane region" description="Helical" evidence="11">
    <location>
        <begin position="1314"/>
        <end position="1334"/>
    </location>
</feature>
<feature type="region of interest" description="Disordered" evidence="10">
    <location>
        <begin position="230"/>
        <end position="268"/>
    </location>
</feature>
<keyword evidence="3" id="KW-0479">Metal-binding</keyword>
<feature type="compositionally biased region" description="Basic and acidic residues" evidence="10">
    <location>
        <begin position="247"/>
        <end position="258"/>
    </location>
</feature>
<feature type="transmembrane region" description="Helical" evidence="11">
    <location>
        <begin position="1195"/>
        <end position="1215"/>
    </location>
</feature>
<reference evidence="14 15" key="1">
    <citation type="journal article" date="2016" name="Mol. Biol. Evol.">
        <title>Genome-Wide Survey of Gut Fungi (Harpellales) Reveals the First Horizontally Transferred Ubiquitin Gene from a Mosquito Host.</title>
        <authorList>
            <person name="Wang Y."/>
            <person name="White M.M."/>
            <person name="Kvist S."/>
            <person name="Moncalvo J.M."/>
        </authorList>
    </citation>
    <scope>NUCLEOTIDE SEQUENCE [LARGE SCALE GENOMIC DNA]</scope>
    <source>
        <strain evidence="14 15">ALG-7-W6</strain>
    </source>
</reference>
<feature type="transmembrane region" description="Helical" evidence="11">
    <location>
        <begin position="1260"/>
        <end position="1283"/>
    </location>
</feature>
<feature type="transmembrane region" description="Helical" evidence="11">
    <location>
        <begin position="710"/>
        <end position="733"/>
    </location>
</feature>
<dbReference type="Gene3D" id="3.40.50.1000">
    <property type="entry name" value="HAD superfamily/HAD-like"/>
    <property type="match status" value="1"/>
</dbReference>
<evidence type="ECO:0000259" key="13">
    <source>
        <dbReference type="Pfam" id="PF00122"/>
    </source>
</evidence>
<evidence type="ECO:0000256" key="3">
    <source>
        <dbReference type="ARBA" id="ARBA00022723"/>
    </source>
</evidence>
<keyword evidence="4" id="KW-0547">Nucleotide-binding</keyword>
<dbReference type="InterPro" id="IPR059000">
    <property type="entry name" value="ATPase_P-type_domA"/>
</dbReference>
<keyword evidence="6" id="KW-0460">Magnesium</keyword>
<dbReference type="GO" id="GO:0005524">
    <property type="term" value="F:ATP binding"/>
    <property type="evidence" value="ECO:0007669"/>
    <property type="project" value="UniProtKB-KW"/>
</dbReference>
<feature type="transmembrane region" description="Helical" evidence="11">
    <location>
        <begin position="284"/>
        <end position="308"/>
    </location>
</feature>
<sequence length="1454" mass="163516">MFSSLFKKGGTIVFVASLLLLLHPASSEPVFNKVNAHQANGQPCPPITKEGALCPNLCVEDYNQCPTSYNDKSCPPNTQLCIDGSCSQVCANDLINPCLCGYRSPPSQSLSLISCRTFEDIKATYDRNNDVAILDTCYSHFNLTGSYSIWGDWSSQNDVDAYWTGSFCPTQPMAKYTYREPLWIGLFSVFSAQAFIIILWYFYKLYNEFDIKKLRKNTLANSTGDHFSDFKDSSKDKSDVNLSSGNDQKDREKPKDMNKILSEPPSNDTELNIRGYDNSNFGTFCFSTVMFTSIGWFILMTVFVFDYYGVVGAAADLAFNDGALLNKTFIFIWCFAAAWMFTIRTFMHRIRNFFRIENFASKSQYIQIEYKHETINLSNENSSNILRYVQLAEEEFKSFFGLDSQVTTCPILVTQKDNKYFQYQCTRFVLNQETLVFEPFLFTFGDTNEVVRRNITGLSNSEAQFRLELVGFNFIEVFIPSPIVSVASEFTSIFYLYQFLILWLYYYLSYWIIGCIDTAIIIFSALVKVYIRRKSDFDVKRMAEHEDIIEILRDGQWQSLSTKYLVPGDIYKVDSCKVIPCDSVLLGGSAVIDESSLTGEPLPIRKFPISDDNIHFTPMASKTNSLFAGTTVTQTMYVDNVAEGFSDPIALCLTTGTQTDRGQLVQKILFPIPVSFILNEQLRIVFVILAIYSIFCFALGLWFLRASTVAAWYYGMFSVSQLINPLLPAALVIGQSVAASRLRENGVNCIDLSRIMMAGKIQIFCFDKTGTLTRDNLEFFGGLCSESNSLQVNSPNSGDSSDTSIDPKFLPFVEDFNSFSELMQIGSATCHTTTLINDGRLIGNPVDIEMFKASKWNIEKTPNMGALDTITSPDGSRSFDVVKRFEFIHSRASMSIVVRDVNTKTIHVFVKGSFERLENTFKKGTVPSNYINSCNNLAREGGYVLSLGHRIISDSEAEEILDLSRDEIEKDCEFVGLIVFKNLLKEDSALAISKLKEGDIRPVMITGDTVLTGIFIARQVGMISHKNGVLLADLDSNGCVFWTDIDTNKTVSEEFVSSNGICYDRNPISIESEDPSTSGPKRWELAMTGKAFNSFDRSGLLDKYLLNTRVFARMLPNDKVDCVKSLMRYCITGMCGDGGNDCGALRVAHAGLALSDAEASIVSPFSSKSRSIMSCVELSIQGRAAMATSLAAYRFLIQFGQSVTLIKIFTFYFSVGLAQNVWIMVDAFIAVGMAFSVSLLKPTKTLSSRRPTARLLGPNVLSGTIGIVLINLLFLSGGFIWLYSKSWFRCHEFDAKLIDISKWWLLGDNYETEVIAFIGLMQLVTSAFVVNFGFKFRRSWYTNYILISFWVIFLVVLSFMILDDPNWLGCRMRFNCGTPDVLVSLGYARPSFYISPYNSPLGHNVLSKGSRFQIWAISISNVVAIIVWESIVVLGPIREFFRKKYPIKRLKLML</sequence>
<evidence type="ECO:0000256" key="7">
    <source>
        <dbReference type="ARBA" id="ARBA00022967"/>
    </source>
</evidence>
<evidence type="ECO:0000256" key="4">
    <source>
        <dbReference type="ARBA" id="ARBA00022741"/>
    </source>
</evidence>
<accession>A0A1R0H1M3</accession>
<dbReference type="Gene3D" id="3.40.1110.10">
    <property type="entry name" value="Calcium-transporting ATPase, cytoplasmic domain N"/>
    <property type="match status" value="1"/>
</dbReference>
<dbReference type="SUPFAM" id="SSF81660">
    <property type="entry name" value="Metal cation-transporting ATPase, ATP-binding domain N"/>
    <property type="match status" value="1"/>
</dbReference>
<dbReference type="InterPro" id="IPR008250">
    <property type="entry name" value="ATPase_P-typ_transduc_dom_A_sf"/>
</dbReference>
<comment type="caution">
    <text evidence="14">The sequence shown here is derived from an EMBL/GenBank/DDBJ whole genome shotgun (WGS) entry which is preliminary data.</text>
</comment>
<keyword evidence="8 11" id="KW-1133">Transmembrane helix</keyword>